<reference evidence="2" key="1">
    <citation type="submission" date="2020-07" db="EMBL/GenBank/DDBJ databases">
        <title>Huge and variable diversity of episymbiotic CPR bacteria and DPANN archaea in groundwater ecosystems.</title>
        <authorList>
            <person name="He C.Y."/>
            <person name="Keren R."/>
            <person name="Whittaker M."/>
            <person name="Farag I.F."/>
            <person name="Doudna J."/>
            <person name="Cate J.H.D."/>
            <person name="Banfield J.F."/>
        </authorList>
    </citation>
    <scope>NUCLEOTIDE SEQUENCE</scope>
    <source>
        <strain evidence="2">NC_groundwater_717_Ag_S-0.2um_59_8</strain>
    </source>
</reference>
<feature type="transmembrane region" description="Helical" evidence="1">
    <location>
        <begin position="45"/>
        <end position="63"/>
    </location>
</feature>
<feature type="transmembrane region" description="Helical" evidence="1">
    <location>
        <begin position="183"/>
        <end position="203"/>
    </location>
</feature>
<feature type="transmembrane region" description="Helical" evidence="1">
    <location>
        <begin position="137"/>
        <end position="154"/>
    </location>
</feature>
<sequence length="312" mass="34817">MYGKLGQGNPFIYEHRKDPLVMVPMPELLLSGVSRLSGLSIGSGMILYAFLFTAGLFLLSYLLTEELSQSRLAGITAGLYVVLGSHLLSTRFLFAGKIFDGSYSYPLWFLKPISPQFNFLLFFAALVLVWRSLNRLLLCWTVAAGIAIGILFYIGVFYWSFLYAGLGVLCLWVLLAEKDGRRARILCLEVLISLVVSLPYWAWTWKAMRDPGLTYLLQRLDVVNSHAPLLPWIHLFVLVWLAIVTITTSPQTSAGQTLAMSYMVALSVGGILVLNQHVLTGKLFQPSHWQSYTNKTFGIVAVTAATALFLRH</sequence>
<name>A0A932GRT1_UNCTE</name>
<dbReference type="AlphaFoldDB" id="A0A932GRT1"/>
<evidence type="ECO:0000313" key="2">
    <source>
        <dbReference type="EMBL" id="MBI3016191.1"/>
    </source>
</evidence>
<accession>A0A932GRT1</accession>
<evidence type="ECO:0000313" key="3">
    <source>
        <dbReference type="Proteomes" id="UP000741360"/>
    </source>
</evidence>
<gene>
    <name evidence="2" type="ORF">HYY65_14275</name>
</gene>
<feature type="non-terminal residue" evidence="2">
    <location>
        <position position="312"/>
    </location>
</feature>
<protein>
    <submittedName>
        <fullName evidence="2">Uncharacterized protein</fullName>
    </submittedName>
</protein>
<keyword evidence="1" id="KW-1133">Transmembrane helix</keyword>
<feature type="transmembrane region" description="Helical" evidence="1">
    <location>
        <begin position="113"/>
        <end position="130"/>
    </location>
</feature>
<comment type="caution">
    <text evidence="2">The sequence shown here is derived from an EMBL/GenBank/DDBJ whole genome shotgun (WGS) entry which is preliminary data.</text>
</comment>
<keyword evidence="1" id="KW-0472">Membrane</keyword>
<feature type="transmembrane region" description="Helical" evidence="1">
    <location>
        <begin position="160"/>
        <end position="176"/>
    </location>
</feature>
<organism evidence="2 3">
    <name type="scientific">Tectimicrobiota bacterium</name>
    <dbReference type="NCBI Taxonomy" id="2528274"/>
    <lineage>
        <taxon>Bacteria</taxon>
        <taxon>Pseudomonadati</taxon>
        <taxon>Nitrospinota/Tectimicrobiota group</taxon>
        <taxon>Candidatus Tectimicrobiota</taxon>
    </lineage>
</organism>
<feature type="transmembrane region" description="Helical" evidence="1">
    <location>
        <begin position="72"/>
        <end position="93"/>
    </location>
</feature>
<feature type="transmembrane region" description="Helical" evidence="1">
    <location>
        <begin position="229"/>
        <end position="247"/>
    </location>
</feature>
<dbReference type="EMBL" id="JACPSX010000273">
    <property type="protein sequence ID" value="MBI3016191.1"/>
    <property type="molecule type" value="Genomic_DNA"/>
</dbReference>
<dbReference type="Proteomes" id="UP000741360">
    <property type="component" value="Unassembled WGS sequence"/>
</dbReference>
<feature type="transmembrane region" description="Helical" evidence="1">
    <location>
        <begin position="259"/>
        <end position="279"/>
    </location>
</feature>
<keyword evidence="1" id="KW-0812">Transmembrane</keyword>
<proteinExistence type="predicted"/>
<evidence type="ECO:0000256" key="1">
    <source>
        <dbReference type="SAM" id="Phobius"/>
    </source>
</evidence>
<feature type="transmembrane region" description="Helical" evidence="1">
    <location>
        <begin position="291"/>
        <end position="310"/>
    </location>
</feature>